<feature type="transmembrane region" description="Helical" evidence="1">
    <location>
        <begin position="12"/>
        <end position="37"/>
    </location>
</feature>
<proteinExistence type="predicted"/>
<dbReference type="AlphaFoldDB" id="A0AAN9FED2"/>
<keyword evidence="1" id="KW-1133">Transmembrane helix</keyword>
<organism evidence="2 3">
    <name type="scientific">Crotalaria pallida</name>
    <name type="common">Smooth rattlebox</name>
    <name type="synonym">Crotalaria striata</name>
    <dbReference type="NCBI Taxonomy" id="3830"/>
    <lineage>
        <taxon>Eukaryota</taxon>
        <taxon>Viridiplantae</taxon>
        <taxon>Streptophyta</taxon>
        <taxon>Embryophyta</taxon>
        <taxon>Tracheophyta</taxon>
        <taxon>Spermatophyta</taxon>
        <taxon>Magnoliopsida</taxon>
        <taxon>eudicotyledons</taxon>
        <taxon>Gunneridae</taxon>
        <taxon>Pentapetalae</taxon>
        <taxon>rosids</taxon>
        <taxon>fabids</taxon>
        <taxon>Fabales</taxon>
        <taxon>Fabaceae</taxon>
        <taxon>Papilionoideae</taxon>
        <taxon>50 kb inversion clade</taxon>
        <taxon>genistoids sensu lato</taxon>
        <taxon>core genistoids</taxon>
        <taxon>Crotalarieae</taxon>
        <taxon>Crotalaria</taxon>
    </lineage>
</organism>
<keyword evidence="1" id="KW-0472">Membrane</keyword>
<name>A0AAN9FED2_CROPI</name>
<evidence type="ECO:0000313" key="2">
    <source>
        <dbReference type="EMBL" id="KAK7274772.1"/>
    </source>
</evidence>
<protein>
    <submittedName>
        <fullName evidence="2">Uncharacterized protein</fullName>
    </submittedName>
</protein>
<dbReference type="Proteomes" id="UP001372338">
    <property type="component" value="Unassembled WGS sequence"/>
</dbReference>
<gene>
    <name evidence="2" type="ORF">RIF29_15871</name>
</gene>
<evidence type="ECO:0000313" key="3">
    <source>
        <dbReference type="Proteomes" id="UP001372338"/>
    </source>
</evidence>
<sequence length="73" mass="8558">MSVSSWTNPKSFHLSFFFFIISVLSRPIISLLLLSLFSSQSFFLSLESLRFPSLPWKLKPTQNNKRKITLFFL</sequence>
<keyword evidence="1" id="KW-0812">Transmembrane</keyword>
<keyword evidence="3" id="KW-1185">Reference proteome</keyword>
<dbReference type="EMBL" id="JAYWIO010000003">
    <property type="protein sequence ID" value="KAK7274772.1"/>
    <property type="molecule type" value="Genomic_DNA"/>
</dbReference>
<evidence type="ECO:0000256" key="1">
    <source>
        <dbReference type="SAM" id="Phobius"/>
    </source>
</evidence>
<reference evidence="2 3" key="1">
    <citation type="submission" date="2024-01" db="EMBL/GenBank/DDBJ databases">
        <title>The genomes of 5 underutilized Papilionoideae crops provide insights into root nodulation and disease resistanc.</title>
        <authorList>
            <person name="Yuan L."/>
        </authorList>
    </citation>
    <scope>NUCLEOTIDE SEQUENCE [LARGE SCALE GENOMIC DNA]</scope>
    <source>
        <strain evidence="2">ZHUSHIDOU_FW_LH</strain>
        <tissue evidence="2">Leaf</tissue>
    </source>
</reference>
<comment type="caution">
    <text evidence="2">The sequence shown here is derived from an EMBL/GenBank/DDBJ whole genome shotgun (WGS) entry which is preliminary data.</text>
</comment>
<accession>A0AAN9FED2</accession>